<keyword evidence="4 8" id="KW-0479">Metal-binding</keyword>
<evidence type="ECO:0000256" key="4">
    <source>
        <dbReference type="ARBA" id="ARBA00022723"/>
    </source>
</evidence>
<dbReference type="FunFam" id="3.40.50.720:FF:000039">
    <property type="entry name" value="Alcohol dehydrogenase AdhP"/>
    <property type="match status" value="1"/>
</dbReference>
<evidence type="ECO:0000256" key="7">
    <source>
        <dbReference type="ARBA" id="ARBA00023027"/>
    </source>
</evidence>
<keyword evidence="5 8" id="KW-0862">Zinc</keyword>
<protein>
    <recommendedName>
        <fullName evidence="3">alcohol dehydrogenase</fullName>
        <ecNumber evidence="3">1.1.1.1</ecNumber>
    </recommendedName>
</protein>
<keyword evidence="7" id="KW-0520">NAD</keyword>
<evidence type="ECO:0000313" key="10">
    <source>
        <dbReference type="EMBL" id="EPS97119.1"/>
    </source>
</evidence>
<dbReference type="Pfam" id="PF00107">
    <property type="entry name" value="ADH_zinc_N"/>
    <property type="match status" value="1"/>
</dbReference>
<dbReference type="STRING" id="743788.S8FFE8"/>
<dbReference type="PROSITE" id="PS00059">
    <property type="entry name" value="ADH_ZINC"/>
    <property type="match status" value="1"/>
</dbReference>
<proteinExistence type="inferred from homology"/>
<dbReference type="AlphaFoldDB" id="S8FFE8"/>
<evidence type="ECO:0000259" key="9">
    <source>
        <dbReference type="SMART" id="SM00829"/>
    </source>
</evidence>
<dbReference type="InterPro" id="IPR036291">
    <property type="entry name" value="NAD(P)-bd_dom_sf"/>
</dbReference>
<evidence type="ECO:0000256" key="8">
    <source>
        <dbReference type="RuleBase" id="RU361277"/>
    </source>
</evidence>
<evidence type="ECO:0000313" key="11">
    <source>
        <dbReference type="Proteomes" id="UP000015241"/>
    </source>
</evidence>
<dbReference type="Gene3D" id="3.90.180.10">
    <property type="entry name" value="Medium-chain alcohol dehydrogenases, catalytic domain"/>
    <property type="match status" value="1"/>
</dbReference>
<dbReference type="InterPro" id="IPR013149">
    <property type="entry name" value="ADH-like_C"/>
</dbReference>
<name>S8FFE8_FOMSC</name>
<keyword evidence="6" id="KW-0560">Oxidoreductase</keyword>
<dbReference type="eggNOG" id="KOG0023">
    <property type="taxonomic scope" value="Eukaryota"/>
</dbReference>
<dbReference type="Pfam" id="PF08240">
    <property type="entry name" value="ADH_N"/>
    <property type="match status" value="1"/>
</dbReference>
<dbReference type="SUPFAM" id="SSF51735">
    <property type="entry name" value="NAD(P)-binding Rossmann-fold domains"/>
    <property type="match status" value="1"/>
</dbReference>
<accession>S8FFE8</accession>
<reference evidence="10 11" key="1">
    <citation type="journal article" date="2012" name="Science">
        <title>The Paleozoic origin of enzymatic lignin decomposition reconstructed from 31 fungal genomes.</title>
        <authorList>
            <person name="Floudas D."/>
            <person name="Binder M."/>
            <person name="Riley R."/>
            <person name="Barry K."/>
            <person name="Blanchette R.A."/>
            <person name="Henrissat B."/>
            <person name="Martinez A.T."/>
            <person name="Otillar R."/>
            <person name="Spatafora J.W."/>
            <person name="Yadav J.S."/>
            <person name="Aerts A."/>
            <person name="Benoit I."/>
            <person name="Boyd A."/>
            <person name="Carlson A."/>
            <person name="Copeland A."/>
            <person name="Coutinho P.M."/>
            <person name="de Vries R.P."/>
            <person name="Ferreira P."/>
            <person name="Findley K."/>
            <person name="Foster B."/>
            <person name="Gaskell J."/>
            <person name="Glotzer D."/>
            <person name="Gorecki P."/>
            <person name="Heitman J."/>
            <person name="Hesse C."/>
            <person name="Hori C."/>
            <person name="Igarashi K."/>
            <person name="Jurgens J.A."/>
            <person name="Kallen N."/>
            <person name="Kersten P."/>
            <person name="Kohler A."/>
            <person name="Kuees U."/>
            <person name="Kumar T.K.A."/>
            <person name="Kuo A."/>
            <person name="LaButti K."/>
            <person name="Larrondo L.F."/>
            <person name="Lindquist E."/>
            <person name="Ling A."/>
            <person name="Lombard V."/>
            <person name="Lucas S."/>
            <person name="Lundell T."/>
            <person name="Martin R."/>
            <person name="McLaughlin D.J."/>
            <person name="Morgenstern I."/>
            <person name="Morin E."/>
            <person name="Murat C."/>
            <person name="Nagy L.G."/>
            <person name="Nolan M."/>
            <person name="Ohm R.A."/>
            <person name="Patyshakuliyeva A."/>
            <person name="Rokas A."/>
            <person name="Ruiz-Duenas F.J."/>
            <person name="Sabat G."/>
            <person name="Salamov A."/>
            <person name="Samejima M."/>
            <person name="Schmutz J."/>
            <person name="Slot J.C."/>
            <person name="St John F."/>
            <person name="Stenlid J."/>
            <person name="Sun H."/>
            <person name="Sun S."/>
            <person name="Syed K."/>
            <person name="Tsang A."/>
            <person name="Wiebenga A."/>
            <person name="Young D."/>
            <person name="Pisabarro A."/>
            <person name="Eastwood D.C."/>
            <person name="Martin F."/>
            <person name="Cullen D."/>
            <person name="Grigoriev I.V."/>
            <person name="Hibbett D.S."/>
        </authorList>
    </citation>
    <scope>NUCLEOTIDE SEQUENCE</scope>
    <source>
        <strain evidence="11">FP-58527</strain>
    </source>
</reference>
<dbReference type="GO" id="GO:0004022">
    <property type="term" value="F:alcohol dehydrogenase (NAD+) activity"/>
    <property type="evidence" value="ECO:0007669"/>
    <property type="project" value="UniProtKB-EC"/>
</dbReference>
<evidence type="ECO:0000256" key="2">
    <source>
        <dbReference type="ARBA" id="ARBA00008072"/>
    </source>
</evidence>
<dbReference type="HOGENOM" id="CLU_026673_20_1_1"/>
<dbReference type="SMART" id="SM00829">
    <property type="entry name" value="PKS_ER"/>
    <property type="match status" value="1"/>
</dbReference>
<dbReference type="EMBL" id="KE504179">
    <property type="protein sequence ID" value="EPS97119.1"/>
    <property type="molecule type" value="Genomic_DNA"/>
</dbReference>
<dbReference type="PANTHER" id="PTHR42940">
    <property type="entry name" value="ALCOHOL DEHYDROGENASE 1-RELATED"/>
    <property type="match status" value="1"/>
</dbReference>
<gene>
    <name evidence="10" type="ORF">FOMPIDRAFT_1032108</name>
</gene>
<comment type="cofactor">
    <cofactor evidence="1 8">
        <name>Zn(2+)</name>
        <dbReference type="ChEBI" id="CHEBI:29105"/>
    </cofactor>
</comment>
<dbReference type="CDD" id="cd08297">
    <property type="entry name" value="CAD3"/>
    <property type="match status" value="1"/>
</dbReference>
<dbReference type="OrthoDB" id="1879366at2759"/>
<dbReference type="InterPro" id="IPR013154">
    <property type="entry name" value="ADH-like_N"/>
</dbReference>
<dbReference type="PANTHER" id="PTHR42940:SF3">
    <property type="entry name" value="ALCOHOL DEHYDROGENASE 1-RELATED"/>
    <property type="match status" value="1"/>
</dbReference>
<dbReference type="SUPFAM" id="SSF50129">
    <property type="entry name" value="GroES-like"/>
    <property type="match status" value="1"/>
</dbReference>
<feature type="domain" description="Enoyl reductase (ER)" evidence="9">
    <location>
        <begin position="27"/>
        <end position="355"/>
    </location>
</feature>
<dbReference type="EC" id="1.1.1.1" evidence="3"/>
<dbReference type="InterPro" id="IPR011032">
    <property type="entry name" value="GroES-like_sf"/>
</dbReference>
<dbReference type="Proteomes" id="UP000015241">
    <property type="component" value="Unassembled WGS sequence"/>
</dbReference>
<organism evidence="10 11">
    <name type="scientific">Fomitopsis schrenkii</name>
    <name type="common">Brown rot fungus</name>
    <dbReference type="NCBI Taxonomy" id="2126942"/>
    <lineage>
        <taxon>Eukaryota</taxon>
        <taxon>Fungi</taxon>
        <taxon>Dikarya</taxon>
        <taxon>Basidiomycota</taxon>
        <taxon>Agaricomycotina</taxon>
        <taxon>Agaricomycetes</taxon>
        <taxon>Polyporales</taxon>
        <taxon>Fomitopsis</taxon>
    </lineage>
</organism>
<evidence type="ECO:0000256" key="6">
    <source>
        <dbReference type="ARBA" id="ARBA00023002"/>
    </source>
</evidence>
<evidence type="ECO:0000256" key="3">
    <source>
        <dbReference type="ARBA" id="ARBA00013190"/>
    </source>
</evidence>
<dbReference type="InterPro" id="IPR020843">
    <property type="entry name" value="ER"/>
</dbReference>
<dbReference type="InParanoid" id="S8FFE8"/>
<dbReference type="GO" id="GO:0005737">
    <property type="term" value="C:cytoplasm"/>
    <property type="evidence" value="ECO:0007669"/>
    <property type="project" value="TreeGrafter"/>
</dbReference>
<evidence type="ECO:0000256" key="5">
    <source>
        <dbReference type="ARBA" id="ARBA00022833"/>
    </source>
</evidence>
<dbReference type="GO" id="GO:0008270">
    <property type="term" value="F:zinc ion binding"/>
    <property type="evidence" value="ECO:0007669"/>
    <property type="project" value="InterPro"/>
</dbReference>
<dbReference type="InterPro" id="IPR002328">
    <property type="entry name" value="ADH_Zn_CS"/>
</dbReference>
<comment type="similarity">
    <text evidence="2 8">Belongs to the zinc-containing alcohol dehydrogenase family.</text>
</comment>
<dbReference type="Gene3D" id="3.40.50.720">
    <property type="entry name" value="NAD(P)-binding Rossmann-like Domain"/>
    <property type="match status" value="1"/>
</dbReference>
<sequence>MSSIEAIPATTRAAVTREFSIVADVVSDYPLKAPSELAPGECILRLECTGVCHTDLHFMNGEWRIFPRLPSVGGHEGVGRVVAIGEHSKSSVIKLGDRVGTKYVVGSCLQCEMCRRGFEQNCAERIISGYHVDGTFSQYTVAYLDHLIPIPDQLSSAQAAPILCAGVTVYNILKQLTDTPPGSWVVVQGAGGGLGHMGIQYAKAFGYRVLAIDSGAEKRKLCLSVGAEKFLDFKESTDLIADVKALTDPLGAHAALITTHAGSAYVQAGFYVRAHGTVLCLGAAQEVSGLPMALIVDQGIKYVASQTSGRQAVYEALALAAQGKVRCHVVERPLEEINSVFEDMHKGKLAGRVVITF</sequence>
<evidence type="ECO:0000256" key="1">
    <source>
        <dbReference type="ARBA" id="ARBA00001947"/>
    </source>
</evidence>
<keyword evidence="11" id="KW-1185">Reference proteome</keyword>